<keyword evidence="5" id="KW-1185">Reference proteome</keyword>
<dbReference type="Proteomes" id="UP000010797">
    <property type="component" value="Chromosome"/>
</dbReference>
<dbReference type="SUPFAM" id="SSF103481">
    <property type="entry name" value="Multidrug resistance efflux transporter EmrE"/>
    <property type="match status" value="2"/>
</dbReference>
<evidence type="ECO:0000256" key="2">
    <source>
        <dbReference type="SAM" id="Phobius"/>
    </source>
</evidence>
<dbReference type="AlphaFoldDB" id="L0F7U3"/>
<feature type="transmembrane region" description="Helical" evidence="2">
    <location>
        <begin position="172"/>
        <end position="192"/>
    </location>
</feature>
<feature type="transmembrane region" description="Helical" evidence="2">
    <location>
        <begin position="117"/>
        <end position="139"/>
    </location>
</feature>
<feature type="transmembrane region" description="Helical" evidence="2">
    <location>
        <begin position="237"/>
        <end position="256"/>
    </location>
</feature>
<sequence length="322" mass="34669">MPANIAKAKETHSPSTEVAPLTWEKRIAPALIIMAGVCWGIIGLFSRNLAWGGLSSVQITASRCIVTAVCLSAFLLIKDRDKLKINLKDLWLFLGTGICSIVFFNICYFTAIKLATLSIASILLYTAPCFVMIMSAVLFREPITKRKIGALILAFGGCVLIAGIVGNGSSNLSGLAILVGLGAGIGYALYSIFGSIALKKYHPYTVTAYTFIVASLSLLPFSNSMDIAAIALQNRNVLINGLLLGVVSTLIPFLLYTKGLEHMEAGKASVMAFVEPMVATLVGILIFKEQLTLQNTLGIFLIFLSVLVLNWRTRQKTDTLLG</sequence>
<dbReference type="InterPro" id="IPR037185">
    <property type="entry name" value="EmrE-like"/>
</dbReference>
<feature type="transmembrane region" description="Helical" evidence="2">
    <location>
        <begin position="27"/>
        <end position="45"/>
    </location>
</feature>
<dbReference type="GO" id="GO:0016020">
    <property type="term" value="C:membrane"/>
    <property type="evidence" value="ECO:0007669"/>
    <property type="project" value="InterPro"/>
</dbReference>
<organism evidence="4 5">
    <name type="scientific">Desulfitobacterium dichloroeliminans (strain LMG P-21439 / DCA1)</name>
    <dbReference type="NCBI Taxonomy" id="871963"/>
    <lineage>
        <taxon>Bacteria</taxon>
        <taxon>Bacillati</taxon>
        <taxon>Bacillota</taxon>
        <taxon>Clostridia</taxon>
        <taxon>Eubacteriales</taxon>
        <taxon>Desulfitobacteriaceae</taxon>
        <taxon>Desulfitobacterium</taxon>
    </lineage>
</organism>
<feature type="transmembrane region" description="Helical" evidence="2">
    <location>
        <begin position="148"/>
        <end position="166"/>
    </location>
</feature>
<evidence type="ECO:0000313" key="5">
    <source>
        <dbReference type="Proteomes" id="UP000010797"/>
    </source>
</evidence>
<evidence type="ECO:0000256" key="1">
    <source>
        <dbReference type="ARBA" id="ARBA00007362"/>
    </source>
</evidence>
<feature type="transmembrane region" description="Helical" evidence="2">
    <location>
        <begin position="268"/>
        <end position="287"/>
    </location>
</feature>
<dbReference type="InterPro" id="IPR000620">
    <property type="entry name" value="EamA_dom"/>
</dbReference>
<keyword evidence="2" id="KW-0472">Membrane</keyword>
<gene>
    <name evidence="4" type="ordered locus">Desdi_1598</name>
</gene>
<dbReference type="eggNOG" id="COG0697">
    <property type="taxonomic scope" value="Bacteria"/>
</dbReference>
<name>L0F7U3_DESDL</name>
<evidence type="ECO:0000259" key="3">
    <source>
        <dbReference type="Pfam" id="PF00892"/>
    </source>
</evidence>
<dbReference type="PANTHER" id="PTHR22911">
    <property type="entry name" value="ACYL-MALONYL CONDENSING ENZYME-RELATED"/>
    <property type="match status" value="1"/>
</dbReference>
<feature type="transmembrane region" description="Helical" evidence="2">
    <location>
        <begin position="57"/>
        <end position="77"/>
    </location>
</feature>
<accession>L0F7U3</accession>
<keyword evidence="2" id="KW-1133">Transmembrane helix</keyword>
<feature type="domain" description="EamA" evidence="3">
    <location>
        <begin position="175"/>
        <end position="310"/>
    </location>
</feature>
<dbReference type="Gene3D" id="1.10.3730.20">
    <property type="match status" value="2"/>
</dbReference>
<dbReference type="PANTHER" id="PTHR22911:SF79">
    <property type="entry name" value="MOBA-LIKE NTP TRANSFERASE DOMAIN-CONTAINING PROTEIN"/>
    <property type="match status" value="1"/>
</dbReference>
<dbReference type="STRING" id="871963.Desdi_1598"/>
<feature type="transmembrane region" description="Helical" evidence="2">
    <location>
        <begin position="89"/>
        <end position="111"/>
    </location>
</feature>
<proteinExistence type="inferred from homology"/>
<dbReference type="EMBL" id="CP003344">
    <property type="protein sequence ID" value="AGA69090.1"/>
    <property type="molecule type" value="Genomic_DNA"/>
</dbReference>
<dbReference type="Pfam" id="PF00892">
    <property type="entry name" value="EamA"/>
    <property type="match status" value="2"/>
</dbReference>
<reference evidence="5" key="1">
    <citation type="submission" date="2012-02" db="EMBL/GenBank/DDBJ databases">
        <title>Complete sequence of Desulfitobacterium dichloroeliminans LMG P-21439.</title>
        <authorList>
            <person name="Lucas S."/>
            <person name="Han J."/>
            <person name="Lapidus A."/>
            <person name="Cheng J.-F."/>
            <person name="Goodwin L."/>
            <person name="Pitluck S."/>
            <person name="Peters L."/>
            <person name="Ovchinnikova G."/>
            <person name="Teshima H."/>
            <person name="Detter J.C."/>
            <person name="Han C."/>
            <person name="Tapia R."/>
            <person name="Land M."/>
            <person name="Hauser L."/>
            <person name="Kyrpides N."/>
            <person name="Ivanova N."/>
            <person name="Pagani I."/>
            <person name="Kruse T."/>
            <person name="de Vos W.M."/>
            <person name="Boon N."/>
            <person name="Smidt H."/>
            <person name="Woyke T."/>
        </authorList>
    </citation>
    <scope>NUCLEOTIDE SEQUENCE [LARGE SCALE GENOMIC DNA]</scope>
    <source>
        <strain evidence="5">LMG P-21439 / DCA1</strain>
    </source>
</reference>
<feature type="transmembrane region" description="Helical" evidence="2">
    <location>
        <begin position="204"/>
        <end position="225"/>
    </location>
</feature>
<feature type="domain" description="EamA" evidence="3">
    <location>
        <begin position="30"/>
        <end position="162"/>
    </location>
</feature>
<dbReference type="RefSeq" id="WP_015262080.1">
    <property type="nucleotide sequence ID" value="NC_019903.1"/>
</dbReference>
<dbReference type="OrthoDB" id="9810818at2"/>
<feature type="transmembrane region" description="Helical" evidence="2">
    <location>
        <begin position="293"/>
        <end position="311"/>
    </location>
</feature>
<keyword evidence="2" id="KW-0812">Transmembrane</keyword>
<protein>
    <submittedName>
        <fullName evidence="4">Putative permease, DMT superfamily</fullName>
    </submittedName>
</protein>
<evidence type="ECO:0000313" key="4">
    <source>
        <dbReference type="EMBL" id="AGA69090.1"/>
    </source>
</evidence>
<comment type="similarity">
    <text evidence="1">Belongs to the EamA transporter family.</text>
</comment>
<dbReference type="KEGG" id="ddl:Desdi_1598"/>
<dbReference type="HOGENOM" id="CLU_033863_9_1_9"/>